<dbReference type="EMBL" id="JAIWYP010000007">
    <property type="protein sequence ID" value="KAH3793305.1"/>
    <property type="molecule type" value="Genomic_DNA"/>
</dbReference>
<dbReference type="Proteomes" id="UP000828390">
    <property type="component" value="Unassembled WGS sequence"/>
</dbReference>
<sequence length="104" mass="12057">MHTLEGKRIQLSLPGIVATIHEWSSEAAVSRCMHWTEVTQMIWRSFQIQGYTREDRGYPQGTFESIRNNSDPSLVSDIILAEIFKYTLSSEERKLQRENALRKG</sequence>
<evidence type="ECO:0000313" key="2">
    <source>
        <dbReference type="Proteomes" id="UP000828390"/>
    </source>
</evidence>
<comment type="caution">
    <text evidence="1">The sequence shown here is derived from an EMBL/GenBank/DDBJ whole genome shotgun (WGS) entry which is preliminary data.</text>
</comment>
<proteinExistence type="predicted"/>
<keyword evidence="2" id="KW-1185">Reference proteome</keyword>
<reference evidence="1" key="1">
    <citation type="journal article" date="2019" name="bioRxiv">
        <title>The Genome of the Zebra Mussel, Dreissena polymorpha: A Resource for Invasive Species Research.</title>
        <authorList>
            <person name="McCartney M.A."/>
            <person name="Auch B."/>
            <person name="Kono T."/>
            <person name="Mallez S."/>
            <person name="Zhang Y."/>
            <person name="Obille A."/>
            <person name="Becker A."/>
            <person name="Abrahante J.E."/>
            <person name="Garbe J."/>
            <person name="Badalamenti J.P."/>
            <person name="Herman A."/>
            <person name="Mangelson H."/>
            <person name="Liachko I."/>
            <person name="Sullivan S."/>
            <person name="Sone E.D."/>
            <person name="Koren S."/>
            <person name="Silverstein K.A.T."/>
            <person name="Beckman K.B."/>
            <person name="Gohl D.M."/>
        </authorList>
    </citation>
    <scope>NUCLEOTIDE SEQUENCE</scope>
    <source>
        <strain evidence="1">Duluth1</strain>
        <tissue evidence="1">Whole animal</tissue>
    </source>
</reference>
<evidence type="ECO:0000313" key="1">
    <source>
        <dbReference type="EMBL" id="KAH3793305.1"/>
    </source>
</evidence>
<protein>
    <submittedName>
        <fullName evidence="1">Uncharacterized protein</fullName>
    </submittedName>
</protein>
<gene>
    <name evidence="1" type="ORF">DPMN_146812</name>
</gene>
<accession>A0A9D4FB05</accession>
<organism evidence="1 2">
    <name type="scientific">Dreissena polymorpha</name>
    <name type="common">Zebra mussel</name>
    <name type="synonym">Mytilus polymorpha</name>
    <dbReference type="NCBI Taxonomy" id="45954"/>
    <lineage>
        <taxon>Eukaryota</taxon>
        <taxon>Metazoa</taxon>
        <taxon>Spiralia</taxon>
        <taxon>Lophotrochozoa</taxon>
        <taxon>Mollusca</taxon>
        <taxon>Bivalvia</taxon>
        <taxon>Autobranchia</taxon>
        <taxon>Heteroconchia</taxon>
        <taxon>Euheterodonta</taxon>
        <taxon>Imparidentia</taxon>
        <taxon>Neoheterodontei</taxon>
        <taxon>Myida</taxon>
        <taxon>Dreissenoidea</taxon>
        <taxon>Dreissenidae</taxon>
        <taxon>Dreissena</taxon>
    </lineage>
</organism>
<reference evidence="1" key="2">
    <citation type="submission" date="2020-11" db="EMBL/GenBank/DDBJ databases">
        <authorList>
            <person name="McCartney M.A."/>
            <person name="Auch B."/>
            <person name="Kono T."/>
            <person name="Mallez S."/>
            <person name="Becker A."/>
            <person name="Gohl D.M."/>
            <person name="Silverstein K.A.T."/>
            <person name="Koren S."/>
            <person name="Bechman K.B."/>
            <person name="Herman A."/>
            <person name="Abrahante J.E."/>
            <person name="Garbe J."/>
        </authorList>
    </citation>
    <scope>NUCLEOTIDE SEQUENCE</scope>
    <source>
        <strain evidence="1">Duluth1</strain>
        <tissue evidence="1">Whole animal</tissue>
    </source>
</reference>
<name>A0A9D4FB05_DREPO</name>
<dbReference type="AlphaFoldDB" id="A0A9D4FB05"/>